<feature type="compositionally biased region" description="Basic residues" evidence="1">
    <location>
        <begin position="62"/>
        <end position="77"/>
    </location>
</feature>
<reference evidence="2 3" key="1">
    <citation type="journal article" date="2013" name="BMC Genomics">
        <title>Reconstruction of the lipid metabolism for the microalga Monoraphidium neglectum from its genome sequence reveals characteristics suitable for biofuel production.</title>
        <authorList>
            <person name="Bogen C."/>
            <person name="Al-Dilaimi A."/>
            <person name="Albersmeier A."/>
            <person name="Wichmann J."/>
            <person name="Grundmann M."/>
            <person name="Rupp O."/>
            <person name="Lauersen K.J."/>
            <person name="Blifernez-Klassen O."/>
            <person name="Kalinowski J."/>
            <person name="Goesmann A."/>
            <person name="Mussgnug J.H."/>
            <person name="Kruse O."/>
        </authorList>
    </citation>
    <scope>NUCLEOTIDE SEQUENCE [LARGE SCALE GENOMIC DNA]</scope>
    <source>
        <strain evidence="2 3">SAG 48.87</strain>
    </source>
</reference>
<proteinExistence type="predicted"/>
<dbReference type="GeneID" id="25740605"/>
<accession>A0A0D2N1W9</accession>
<dbReference type="KEGG" id="mng:MNEG_7729"/>
<name>A0A0D2N1W9_9CHLO</name>
<organism evidence="2 3">
    <name type="scientific">Monoraphidium neglectum</name>
    <dbReference type="NCBI Taxonomy" id="145388"/>
    <lineage>
        <taxon>Eukaryota</taxon>
        <taxon>Viridiplantae</taxon>
        <taxon>Chlorophyta</taxon>
        <taxon>core chlorophytes</taxon>
        <taxon>Chlorophyceae</taxon>
        <taxon>CS clade</taxon>
        <taxon>Sphaeropleales</taxon>
        <taxon>Selenastraceae</taxon>
        <taxon>Monoraphidium</taxon>
    </lineage>
</organism>
<sequence>MQPGTSLPAYSAADHDENARADVDECWSDLEGDKTESELLAAIQNQQRRRHRHEKEQQQKEGRRRWRQQQQLQHKHTQQQSLQHEQQQRGLEQHTMADNAVSCLPAPFPDLAEQQAY</sequence>
<dbReference type="AlphaFoldDB" id="A0A0D2N1W9"/>
<gene>
    <name evidence="2" type="ORF">MNEG_7729</name>
</gene>
<protein>
    <submittedName>
        <fullName evidence="2">Uncharacterized protein</fullName>
    </submittedName>
</protein>
<keyword evidence="3" id="KW-1185">Reference proteome</keyword>
<dbReference type="EMBL" id="KK101617">
    <property type="protein sequence ID" value="KIZ00231.1"/>
    <property type="molecule type" value="Genomic_DNA"/>
</dbReference>
<evidence type="ECO:0000313" key="2">
    <source>
        <dbReference type="EMBL" id="KIZ00231.1"/>
    </source>
</evidence>
<dbReference type="Proteomes" id="UP000054498">
    <property type="component" value="Unassembled WGS sequence"/>
</dbReference>
<evidence type="ECO:0000256" key="1">
    <source>
        <dbReference type="SAM" id="MobiDB-lite"/>
    </source>
</evidence>
<evidence type="ECO:0000313" key="3">
    <source>
        <dbReference type="Proteomes" id="UP000054498"/>
    </source>
</evidence>
<dbReference type="RefSeq" id="XP_013899250.1">
    <property type="nucleotide sequence ID" value="XM_014043796.1"/>
</dbReference>
<feature type="region of interest" description="Disordered" evidence="1">
    <location>
        <begin position="44"/>
        <end position="117"/>
    </location>
</feature>